<name>A0AAF0XPB3_DAUCS</name>
<dbReference type="Proteomes" id="UP000077755">
    <property type="component" value="Chromosome 8"/>
</dbReference>
<feature type="transmembrane region" description="Helical" evidence="8">
    <location>
        <begin position="57"/>
        <end position="75"/>
    </location>
</feature>
<comment type="subcellular location">
    <subcellularLocation>
        <location evidence="1">Membrane</location>
        <topology evidence="1">Multi-pass membrane protein</topology>
    </subcellularLocation>
</comment>
<evidence type="ECO:0000256" key="8">
    <source>
        <dbReference type="SAM" id="Phobius"/>
    </source>
</evidence>
<dbReference type="PIRSF" id="PIRSF016379">
    <property type="entry name" value="ENT"/>
    <property type="match status" value="1"/>
</dbReference>
<feature type="transmembrane region" description="Helical" evidence="8">
    <location>
        <begin position="355"/>
        <end position="379"/>
    </location>
</feature>
<comment type="similarity">
    <text evidence="2">Belongs to the SLC29A/ENT transporter (TC 2.A.57) family.</text>
</comment>
<feature type="transmembrane region" description="Helical" evidence="8">
    <location>
        <begin position="152"/>
        <end position="174"/>
    </location>
</feature>
<accession>A0AAF0XPB3</accession>
<evidence type="ECO:0000313" key="9">
    <source>
        <dbReference type="EMBL" id="WOH11763.1"/>
    </source>
</evidence>
<feature type="transmembrane region" description="Helical" evidence="8">
    <location>
        <begin position="267"/>
        <end position="286"/>
    </location>
</feature>
<organism evidence="9 10">
    <name type="scientific">Daucus carota subsp. sativus</name>
    <name type="common">Carrot</name>
    <dbReference type="NCBI Taxonomy" id="79200"/>
    <lineage>
        <taxon>Eukaryota</taxon>
        <taxon>Viridiplantae</taxon>
        <taxon>Streptophyta</taxon>
        <taxon>Embryophyta</taxon>
        <taxon>Tracheophyta</taxon>
        <taxon>Spermatophyta</taxon>
        <taxon>Magnoliopsida</taxon>
        <taxon>eudicotyledons</taxon>
        <taxon>Gunneridae</taxon>
        <taxon>Pentapetalae</taxon>
        <taxon>asterids</taxon>
        <taxon>campanulids</taxon>
        <taxon>Apiales</taxon>
        <taxon>Apiaceae</taxon>
        <taxon>Apioideae</taxon>
        <taxon>Scandiceae</taxon>
        <taxon>Daucinae</taxon>
        <taxon>Daucus</taxon>
        <taxon>Daucus sect. Daucus</taxon>
    </lineage>
</organism>
<dbReference type="InterPro" id="IPR002259">
    <property type="entry name" value="Eqnu_transpt"/>
</dbReference>
<feature type="transmembrane region" description="Helical" evidence="8">
    <location>
        <begin position="391"/>
        <end position="414"/>
    </location>
</feature>
<evidence type="ECO:0008006" key="11">
    <source>
        <dbReference type="Google" id="ProtNLM"/>
    </source>
</evidence>
<feature type="transmembrane region" description="Helical" evidence="8">
    <location>
        <begin position="113"/>
        <end position="131"/>
    </location>
</feature>
<evidence type="ECO:0000256" key="2">
    <source>
        <dbReference type="ARBA" id="ARBA00007965"/>
    </source>
</evidence>
<evidence type="ECO:0000256" key="7">
    <source>
        <dbReference type="ARBA" id="ARBA00044504"/>
    </source>
</evidence>
<evidence type="ECO:0000256" key="6">
    <source>
        <dbReference type="ARBA" id="ARBA00023136"/>
    </source>
</evidence>
<feature type="transmembrane region" description="Helical" evidence="8">
    <location>
        <begin position="330"/>
        <end position="349"/>
    </location>
</feature>
<reference evidence="9" key="1">
    <citation type="journal article" date="2016" name="Nat. Genet.">
        <title>A high-quality carrot genome assembly provides new insights into carotenoid accumulation and asterid genome evolution.</title>
        <authorList>
            <person name="Iorizzo M."/>
            <person name="Ellison S."/>
            <person name="Senalik D."/>
            <person name="Zeng P."/>
            <person name="Satapoomin P."/>
            <person name="Huang J."/>
            <person name="Bowman M."/>
            <person name="Iovene M."/>
            <person name="Sanseverino W."/>
            <person name="Cavagnaro P."/>
            <person name="Yildiz M."/>
            <person name="Macko-Podgorni A."/>
            <person name="Moranska E."/>
            <person name="Grzebelus E."/>
            <person name="Grzebelus D."/>
            <person name="Ashrafi H."/>
            <person name="Zheng Z."/>
            <person name="Cheng S."/>
            <person name="Spooner D."/>
            <person name="Van Deynze A."/>
            <person name="Simon P."/>
        </authorList>
    </citation>
    <scope>NUCLEOTIDE SEQUENCE</scope>
    <source>
        <tissue evidence="9">Leaf</tissue>
    </source>
</reference>
<dbReference type="Pfam" id="PF01733">
    <property type="entry name" value="Nucleoside_tran"/>
    <property type="match status" value="1"/>
</dbReference>
<protein>
    <recommendedName>
        <fullName evidence="11">Equilibrative nucleoside transporter</fullName>
    </recommendedName>
</protein>
<comment type="similarity">
    <text evidence="7">Belongs to the major facilitator superfamily. Phosphate:H(+) symporter (TC 2.A.1.9) family.</text>
</comment>
<keyword evidence="10" id="KW-1185">Reference proteome</keyword>
<evidence type="ECO:0000313" key="10">
    <source>
        <dbReference type="Proteomes" id="UP000077755"/>
    </source>
</evidence>
<dbReference type="EMBL" id="CP093350">
    <property type="protein sequence ID" value="WOH11763.1"/>
    <property type="molecule type" value="Genomic_DNA"/>
</dbReference>
<feature type="transmembrane region" description="Helical" evidence="8">
    <location>
        <begin position="298"/>
        <end position="318"/>
    </location>
</feature>
<gene>
    <name evidence="9" type="ORF">DCAR_0831255</name>
</gene>
<evidence type="ECO:0000256" key="4">
    <source>
        <dbReference type="ARBA" id="ARBA00022692"/>
    </source>
</evidence>
<feature type="transmembrane region" description="Helical" evidence="8">
    <location>
        <begin position="186"/>
        <end position="207"/>
    </location>
</feature>
<dbReference type="AlphaFoldDB" id="A0AAF0XPB3"/>
<keyword evidence="5 8" id="KW-1133">Transmembrane helix</keyword>
<evidence type="ECO:0000256" key="5">
    <source>
        <dbReference type="ARBA" id="ARBA00022989"/>
    </source>
</evidence>
<feature type="transmembrane region" description="Helical" evidence="8">
    <location>
        <begin position="87"/>
        <end position="107"/>
    </location>
</feature>
<dbReference type="GO" id="GO:0005337">
    <property type="term" value="F:nucleoside transmembrane transporter activity"/>
    <property type="evidence" value="ECO:0007669"/>
    <property type="project" value="InterPro"/>
</dbReference>
<dbReference type="SUPFAM" id="SSF103473">
    <property type="entry name" value="MFS general substrate transporter"/>
    <property type="match status" value="1"/>
</dbReference>
<evidence type="ECO:0000256" key="1">
    <source>
        <dbReference type="ARBA" id="ARBA00004141"/>
    </source>
</evidence>
<keyword evidence="6 8" id="KW-0472">Membrane</keyword>
<dbReference type="PANTHER" id="PTHR10332:SF38">
    <property type="entry name" value="EQUILIBRATIVE NUCLEOTIDE TRANSPORTER 3-RELATED"/>
    <property type="match status" value="1"/>
</dbReference>
<reference evidence="9" key="2">
    <citation type="submission" date="2022-03" db="EMBL/GenBank/DDBJ databases">
        <title>Draft title - Genomic analysis of global carrot germplasm unveils the trajectory of domestication and the origin of high carotenoid orange carrot.</title>
        <authorList>
            <person name="Iorizzo M."/>
            <person name="Ellison S."/>
            <person name="Senalik D."/>
            <person name="Macko-Podgorni A."/>
            <person name="Grzebelus D."/>
            <person name="Bostan H."/>
            <person name="Rolling W."/>
            <person name="Curaba J."/>
            <person name="Simon P."/>
        </authorList>
    </citation>
    <scope>NUCLEOTIDE SEQUENCE</scope>
    <source>
        <tissue evidence="9">Leaf</tissue>
    </source>
</reference>
<dbReference type="GO" id="GO:0005886">
    <property type="term" value="C:plasma membrane"/>
    <property type="evidence" value="ECO:0007669"/>
    <property type="project" value="TreeGrafter"/>
</dbReference>
<keyword evidence="3" id="KW-0813">Transport</keyword>
<sequence>METGLPADETQVRLQGKGSAMAVSWVLGVGALASRNSIFTIGDYYYKLFPDYHPDRVLTLVYQTLALSAMILFTYKESKINTRRRNMSGYILFFLTTLALVLLDLITSGKGGTRNYIVICVFVAAFGVADAHVQGGMVGDLSLMCPEFVQSFFGGMAASGALTSALRLITKAAFEKSDSGLRKGAIMFLAISTLLELVCIYLYAYVFPNLPVVKYYRTKAALEGSKTVSSDLVAAGIQTNASVSEQDVLKPRESLCKKELLFQNIDYAVEIFLIFLLSLSIFPGFLYENTGKHHWGSWYPLVLIAVFNLWDLIGRYIPLKNSIKMESRKGLLLATLSRFLLVPAFHFTGKYGNPGLMLFLVLFLGLSNGYLTVCVMTVAPRGYKGPEQNALGNLLVLCLLGGIFAGVSLDWLWLLD</sequence>
<evidence type="ECO:0000256" key="3">
    <source>
        <dbReference type="ARBA" id="ARBA00022448"/>
    </source>
</evidence>
<dbReference type="PANTHER" id="PTHR10332">
    <property type="entry name" value="EQUILIBRATIVE NUCLEOSIDE TRANSPORTER"/>
    <property type="match status" value="1"/>
</dbReference>
<proteinExistence type="inferred from homology"/>
<keyword evidence="4 8" id="KW-0812">Transmembrane</keyword>
<dbReference type="InterPro" id="IPR036259">
    <property type="entry name" value="MFS_trans_sf"/>
</dbReference>